<comment type="caution">
    <text evidence="3">The sequence shown here is derived from an EMBL/GenBank/DDBJ whole genome shotgun (WGS) entry which is preliminary data.</text>
</comment>
<dbReference type="InterPro" id="IPR025110">
    <property type="entry name" value="AMP-bd_C"/>
</dbReference>
<sequence>LAINAEDVLLQLAPIVFDASSFEIWAALLNGATVAVADTGKVTVELIEQEIARHQVSVLWLTASLFHVVVDEKVSALKGLRALVAGGDALSPRHVSTYLAAPWSHTLVNGYGPTEATTFTCFYAMSRWDERQAVPIGKPLDNTVCYILDSNLNPVAPGTPGELFIGGAALAAGYLGAPNKTASSFLVDPFMDEPSRMYRTGDKVCFNDAGLIEFLGRIDQQVKIRGYRVEPGEIETALCEHEGITDAVILVQEAGAQKQLVGYVASTLEQAEIEAYLAARLPSYMHPQHLLVMAELPLNVNGKVDRKALQGLPLRGEEQEEGLGDGTPRTALESQLCDIWQE</sequence>
<evidence type="ECO:0000259" key="2">
    <source>
        <dbReference type="Pfam" id="PF13193"/>
    </source>
</evidence>
<protein>
    <submittedName>
        <fullName evidence="3">Non-ribosomal peptide synthetase</fullName>
    </submittedName>
</protein>
<dbReference type="InterPro" id="IPR000873">
    <property type="entry name" value="AMP-dep_synth/lig_dom"/>
</dbReference>
<keyword evidence="4" id="KW-1185">Reference proteome</keyword>
<dbReference type="Pfam" id="PF00501">
    <property type="entry name" value="AMP-binding"/>
    <property type="match status" value="1"/>
</dbReference>
<evidence type="ECO:0000313" key="4">
    <source>
        <dbReference type="Proteomes" id="UP000307164"/>
    </source>
</evidence>
<accession>A0ABY2VS27</accession>
<feature type="non-terminal residue" evidence="3">
    <location>
        <position position="342"/>
    </location>
</feature>
<dbReference type="Gene3D" id="3.30.300.30">
    <property type="match status" value="1"/>
</dbReference>
<dbReference type="SUPFAM" id="SSF56801">
    <property type="entry name" value="Acetyl-CoA synthetase-like"/>
    <property type="match status" value="1"/>
</dbReference>
<dbReference type="Gene3D" id="2.30.38.10">
    <property type="entry name" value="Luciferase, Domain 3"/>
    <property type="match status" value="1"/>
</dbReference>
<dbReference type="PANTHER" id="PTHR45527:SF1">
    <property type="entry name" value="FATTY ACID SYNTHASE"/>
    <property type="match status" value="1"/>
</dbReference>
<feature type="domain" description="AMP-binding enzyme C-terminal" evidence="2">
    <location>
        <begin position="233"/>
        <end position="303"/>
    </location>
</feature>
<evidence type="ECO:0000313" key="3">
    <source>
        <dbReference type="EMBL" id="TMO69352.1"/>
    </source>
</evidence>
<name>A0ABY2VS27_9GAMM</name>
<dbReference type="EMBL" id="PNBW01000175">
    <property type="protein sequence ID" value="TMO69352.1"/>
    <property type="molecule type" value="Genomic_DNA"/>
</dbReference>
<dbReference type="RefSeq" id="WP_138676860.1">
    <property type="nucleotide sequence ID" value="NZ_PNBW01000175.1"/>
</dbReference>
<feature type="non-terminal residue" evidence="3">
    <location>
        <position position="1"/>
    </location>
</feature>
<dbReference type="InterPro" id="IPR045851">
    <property type="entry name" value="AMP-bd_C_sf"/>
</dbReference>
<reference evidence="4" key="1">
    <citation type="submission" date="2019-06" db="EMBL/GenBank/DDBJ databases">
        <title>Co-occurence of chitin degradation, pigmentation and bioactivity in marine Pseudoalteromonas.</title>
        <authorList>
            <person name="Sonnenschein E.C."/>
            <person name="Bech P.K."/>
        </authorList>
    </citation>
    <scope>NUCLEOTIDE SEQUENCE [LARGE SCALE GENOMIC DNA]</scope>
    <source>
        <strain evidence="4">S3895</strain>
    </source>
</reference>
<proteinExistence type="predicted"/>
<feature type="domain" description="AMP-dependent synthetase/ligase" evidence="1">
    <location>
        <begin position="4"/>
        <end position="175"/>
    </location>
</feature>
<dbReference type="Proteomes" id="UP000307164">
    <property type="component" value="Unassembled WGS sequence"/>
</dbReference>
<organism evidence="3 4">
    <name type="scientific">Pseudoalteromonas aurantia</name>
    <dbReference type="NCBI Taxonomy" id="43654"/>
    <lineage>
        <taxon>Bacteria</taxon>
        <taxon>Pseudomonadati</taxon>
        <taxon>Pseudomonadota</taxon>
        <taxon>Gammaproteobacteria</taxon>
        <taxon>Alteromonadales</taxon>
        <taxon>Pseudoalteromonadaceae</taxon>
        <taxon>Pseudoalteromonas</taxon>
    </lineage>
</organism>
<dbReference type="Pfam" id="PF13193">
    <property type="entry name" value="AMP-binding_C"/>
    <property type="match status" value="1"/>
</dbReference>
<gene>
    <name evidence="3" type="ORF">CWC20_20710</name>
</gene>
<dbReference type="PANTHER" id="PTHR45527">
    <property type="entry name" value="NONRIBOSOMAL PEPTIDE SYNTHETASE"/>
    <property type="match status" value="1"/>
</dbReference>
<dbReference type="Gene3D" id="3.40.50.980">
    <property type="match status" value="1"/>
</dbReference>
<evidence type="ECO:0000259" key="1">
    <source>
        <dbReference type="Pfam" id="PF00501"/>
    </source>
</evidence>